<dbReference type="RefSeq" id="WP_353982203.1">
    <property type="nucleotide sequence ID" value="NZ_CP159578.1"/>
</dbReference>
<dbReference type="AlphaFoldDB" id="A0AB74UHV3"/>
<dbReference type="InterPro" id="IPR017900">
    <property type="entry name" value="4Fe4S_Fe_S_CS"/>
</dbReference>
<dbReference type="InterPro" id="IPR016166">
    <property type="entry name" value="FAD-bd_PCMH"/>
</dbReference>
<keyword evidence="8" id="KW-0411">Iron-sulfur</keyword>
<dbReference type="GO" id="GO:0046872">
    <property type="term" value="F:metal ion binding"/>
    <property type="evidence" value="ECO:0007669"/>
    <property type="project" value="UniProtKB-KW"/>
</dbReference>
<dbReference type="PANTHER" id="PTHR11748">
    <property type="entry name" value="D-LACTATE DEHYDROGENASE"/>
    <property type="match status" value="1"/>
</dbReference>
<comment type="similarity">
    <text evidence="11">In the N-terminal section; belongs to the FAD-binding oxidoreductase/transferase type 4 family.</text>
</comment>
<feature type="domain" description="FAD-binding PCMH-type" evidence="14">
    <location>
        <begin position="51"/>
        <end position="283"/>
    </location>
</feature>
<dbReference type="PANTHER" id="PTHR11748:SF119">
    <property type="entry name" value="D-2-HYDROXYGLUTARATE DEHYDROGENASE"/>
    <property type="match status" value="1"/>
</dbReference>
<evidence type="ECO:0000256" key="7">
    <source>
        <dbReference type="ARBA" id="ARBA00023004"/>
    </source>
</evidence>
<keyword evidence="4" id="KW-0479">Metal-binding</keyword>
<dbReference type="PROSITE" id="PS51387">
    <property type="entry name" value="FAD_PCMH"/>
    <property type="match status" value="1"/>
</dbReference>
<dbReference type="SUPFAM" id="SSF56176">
    <property type="entry name" value="FAD-binding/transporter-associated domain-like"/>
    <property type="match status" value="1"/>
</dbReference>
<evidence type="ECO:0000256" key="2">
    <source>
        <dbReference type="ARBA" id="ARBA00022485"/>
    </source>
</evidence>
<dbReference type="GO" id="GO:0051990">
    <property type="term" value="F:(R)-2-hydroxyglutarate dehydrogenase activity"/>
    <property type="evidence" value="ECO:0007669"/>
    <property type="project" value="UniProtKB-EC"/>
</dbReference>
<comment type="cofactor">
    <cofactor evidence="1">
        <name>FAD</name>
        <dbReference type="ChEBI" id="CHEBI:57692"/>
    </cofactor>
</comment>
<keyword evidence="6" id="KW-0560">Oxidoreductase</keyword>
<evidence type="ECO:0000256" key="4">
    <source>
        <dbReference type="ARBA" id="ARBA00022723"/>
    </source>
</evidence>
<evidence type="ECO:0000259" key="14">
    <source>
        <dbReference type="PROSITE" id="PS51387"/>
    </source>
</evidence>
<dbReference type="Pfam" id="PF02913">
    <property type="entry name" value="FAD-oxidase_C"/>
    <property type="match status" value="1"/>
</dbReference>
<dbReference type="InterPro" id="IPR004113">
    <property type="entry name" value="FAD-bd_oxidored_4_C"/>
</dbReference>
<dbReference type="SUPFAM" id="SSF46548">
    <property type="entry name" value="alpha-helical ferredoxin"/>
    <property type="match status" value="1"/>
</dbReference>
<dbReference type="InterPro" id="IPR016164">
    <property type="entry name" value="FAD-linked_Oxase-like_C"/>
</dbReference>
<organism evidence="15">
    <name type="scientific">Salinicola endophyticus</name>
    <dbReference type="NCBI Taxonomy" id="1949083"/>
    <lineage>
        <taxon>Bacteria</taxon>
        <taxon>Pseudomonadati</taxon>
        <taxon>Pseudomonadota</taxon>
        <taxon>Gammaproteobacteria</taxon>
        <taxon>Oceanospirillales</taxon>
        <taxon>Halomonadaceae</taxon>
        <taxon>Salinicola</taxon>
    </lineage>
</organism>
<dbReference type="GO" id="GO:0004458">
    <property type="term" value="F:D-lactate dehydrogenase (cytochrome) activity"/>
    <property type="evidence" value="ECO:0007669"/>
    <property type="project" value="TreeGrafter"/>
</dbReference>
<dbReference type="GO" id="GO:1903457">
    <property type="term" value="P:lactate catabolic process"/>
    <property type="evidence" value="ECO:0007669"/>
    <property type="project" value="TreeGrafter"/>
</dbReference>
<name>A0AB74UHV3_9GAMM</name>
<evidence type="ECO:0000256" key="8">
    <source>
        <dbReference type="ARBA" id="ARBA00023014"/>
    </source>
</evidence>
<dbReference type="GO" id="GO:0071949">
    <property type="term" value="F:FAD binding"/>
    <property type="evidence" value="ECO:0007669"/>
    <property type="project" value="InterPro"/>
</dbReference>
<evidence type="ECO:0000256" key="9">
    <source>
        <dbReference type="ARBA" id="ARBA00039003"/>
    </source>
</evidence>
<evidence type="ECO:0000256" key="13">
    <source>
        <dbReference type="SAM" id="MobiDB-lite"/>
    </source>
</evidence>
<dbReference type="EMBL" id="CP159578">
    <property type="protein sequence ID" value="XCJ81458.1"/>
    <property type="molecule type" value="Genomic_DNA"/>
</dbReference>
<dbReference type="GO" id="GO:0008720">
    <property type="term" value="F:D-lactate dehydrogenase (NAD+) activity"/>
    <property type="evidence" value="ECO:0007669"/>
    <property type="project" value="TreeGrafter"/>
</dbReference>
<keyword evidence="5" id="KW-0274">FAD</keyword>
<evidence type="ECO:0000256" key="1">
    <source>
        <dbReference type="ARBA" id="ARBA00001974"/>
    </source>
</evidence>
<dbReference type="PROSITE" id="PS00198">
    <property type="entry name" value="4FE4S_FER_1"/>
    <property type="match status" value="1"/>
</dbReference>
<evidence type="ECO:0000256" key="6">
    <source>
        <dbReference type="ARBA" id="ARBA00023002"/>
    </source>
</evidence>
<evidence type="ECO:0000256" key="10">
    <source>
        <dbReference type="ARBA" id="ARBA00051291"/>
    </source>
</evidence>
<gene>
    <name evidence="15" type="ORF">ABV408_06915</name>
</gene>
<feature type="region of interest" description="Disordered" evidence="13">
    <location>
        <begin position="546"/>
        <end position="660"/>
    </location>
</feature>
<dbReference type="Pfam" id="PF01565">
    <property type="entry name" value="FAD_binding_4"/>
    <property type="match status" value="1"/>
</dbReference>
<sequence>MIERLDPAGDASALNAHYRRFLDDLEQAGFSGEIAPELADRSVLATDNSIYQRLPQAVLYPRDAEDLERIARLIARDEHRSIVLAPRGGGTGTNGQSLTDGLVVDLSRHMNRILEIDVERRRVRVQAGVVKDQLNAALKPHGLFFAPELSTSNRATIGGMISTDASGQGSCEYGKTRDHVLELDVVLHGGTRLHSQPLAEEALATACARDDAVGRVHREAQAVATEQAELIAAKFPPLNRCLTGYDLAHLIDAEGRCDLNSLLCGAEGTLALLNEATLNVLPLPAHSTLVNVRYAGFMDALRDAKALMNVALPDQPQPLRPTSIETVDDKVLMLAMDDFVWDSVAEFFPADAEGTPIRGINLVEFNDDDPDRLAERVRAFVDHLGADTSVERLGYTLAEGRAQIARVYAMRKRAVGLLGNVKGERRPIPFVEDTAVPPERLADYIAEFRALLDAHDLDYGMFGHVDAGVLHVRPAIDMKDPAQARLIRELSDAVAALTQRYGGLLWGEHGKGVRSEYSPRFFGELYPALQRIKAAFDPYNQFNPGKIATPLSIRPEDAGNATPSAIRPDNAGNATPSAIRPDNAENATPSAIRPEDAGNATPSAIRPEDAGNATPSAIRPEDAGDANPSSASRPDDAGNAISVRAEEEDAGTRGKTGERAAIEVDPGLLTVDGVPTRGELDRQIDERVWQENASAVYCNGNGACYNYDPADAMCPSWKATRDRVHSPKGRASLMREWLRRQGNAGVDVVELSRRTRQEGTLAWLRDQPGKLRRGLARRRGEADFSHQVYDAMAGCLACKSCAGQCPIKVDVPDFRSRFLESYHSRYARPLRDYVIGGLEFVVPHLPRVAPLYNALLDNRLIDRLLTRTLGMVDSPRLSRTHLKKVLRAWGVVEATPTSLAQLMPEERARSVVLVQDAFTSHFESQLVLDIIELLTRLGLRVFVAPFQPNGKPLHVQGFIGRFQRVAARQAARLKTLAEFGVPLVGIDPAMTLTYRQEYVKLLGPAAVPEVLLLQEWLLARGPSLLPARWQGRTVDDADPGYRLLSHCTEKTNAPGSPKAWQQLFAHFGLALENVASGCCGMSGTYGHEARNRATSEAIYDLSWREPVEDDTAGPLLATGYSCRSQAKRLSQRQLLHPLQALLQIARRRDQTS</sequence>
<evidence type="ECO:0000256" key="11">
    <source>
        <dbReference type="ARBA" id="ARBA00060924"/>
    </source>
</evidence>
<proteinExistence type="inferred from homology"/>
<dbReference type="SUPFAM" id="SSF55103">
    <property type="entry name" value="FAD-linked oxidases, C-terminal domain"/>
    <property type="match status" value="1"/>
</dbReference>
<evidence type="ECO:0000256" key="3">
    <source>
        <dbReference type="ARBA" id="ARBA00022630"/>
    </source>
</evidence>
<dbReference type="Gene3D" id="3.30.465.10">
    <property type="match status" value="1"/>
</dbReference>
<dbReference type="Gene3D" id="3.30.70.2740">
    <property type="match status" value="1"/>
</dbReference>
<dbReference type="InterPro" id="IPR016169">
    <property type="entry name" value="FAD-bd_PCMH_sub2"/>
</dbReference>
<feature type="compositionally biased region" description="Basic and acidic residues" evidence="13">
    <location>
        <begin position="650"/>
        <end position="660"/>
    </location>
</feature>
<keyword evidence="2" id="KW-0004">4Fe-4S</keyword>
<dbReference type="InterPro" id="IPR006094">
    <property type="entry name" value="Oxid_FAD_bind_N"/>
</dbReference>
<dbReference type="GO" id="GO:0051539">
    <property type="term" value="F:4 iron, 4 sulfur cluster binding"/>
    <property type="evidence" value="ECO:0007669"/>
    <property type="project" value="UniProtKB-KW"/>
</dbReference>
<evidence type="ECO:0000256" key="5">
    <source>
        <dbReference type="ARBA" id="ARBA00022827"/>
    </source>
</evidence>
<evidence type="ECO:0000313" key="15">
    <source>
        <dbReference type="EMBL" id="XCJ81458.1"/>
    </source>
</evidence>
<evidence type="ECO:0000256" key="12">
    <source>
        <dbReference type="ARBA" id="ARBA00067680"/>
    </source>
</evidence>
<reference evidence="15" key="1">
    <citation type="submission" date="2024-06" db="EMBL/GenBank/DDBJ databases">
        <title>Complete genome of Salinicola endophyticus HNIBRBA4755.</title>
        <authorList>
            <person name="Shin S.Y."/>
            <person name="Kang H."/>
            <person name="Song J."/>
        </authorList>
    </citation>
    <scope>NUCLEOTIDE SEQUENCE</scope>
    <source>
        <strain evidence="15">HNIBRBA4755</strain>
    </source>
</reference>
<accession>A0AB74UHV3</accession>
<keyword evidence="3" id="KW-0285">Flavoprotein</keyword>
<protein>
    <recommendedName>
        <fullName evidence="12">D-2-hydroxyglutarate dehydrogenase</fullName>
        <ecNumber evidence="9">1.1.99.39</ecNumber>
    </recommendedName>
</protein>
<dbReference type="EC" id="1.1.99.39" evidence="9"/>
<comment type="catalytic activity">
    <reaction evidence="10">
        <text>(R)-2-hydroxyglutarate + A = 2-oxoglutarate + AH2</text>
        <dbReference type="Rhea" id="RHEA:38295"/>
        <dbReference type="ChEBI" id="CHEBI:13193"/>
        <dbReference type="ChEBI" id="CHEBI:15801"/>
        <dbReference type="ChEBI" id="CHEBI:16810"/>
        <dbReference type="ChEBI" id="CHEBI:17499"/>
        <dbReference type="EC" id="1.1.99.39"/>
    </reaction>
    <physiologicalReaction direction="left-to-right" evidence="10">
        <dbReference type="Rhea" id="RHEA:38296"/>
    </physiologicalReaction>
</comment>
<keyword evidence="7" id="KW-0408">Iron</keyword>
<dbReference type="FunFam" id="3.30.70.2740:FF:000003">
    <property type="entry name" value="Oxidoreductase, FAD-binding, putative"/>
    <property type="match status" value="1"/>
</dbReference>
<dbReference type="InterPro" id="IPR036318">
    <property type="entry name" value="FAD-bd_PCMH-like_sf"/>
</dbReference>